<keyword evidence="3" id="KW-0472">Membrane</keyword>
<feature type="compositionally biased region" description="Basic and acidic residues" evidence="2">
    <location>
        <begin position="70"/>
        <end position="83"/>
    </location>
</feature>
<accession>A0A8H5FYK2</accession>
<evidence type="ECO:0000313" key="4">
    <source>
        <dbReference type="EMBL" id="KAF5353487.1"/>
    </source>
</evidence>
<dbReference type="PANTHER" id="PTHR42032">
    <property type="entry name" value="YALI0E30679P"/>
    <property type="match status" value="1"/>
</dbReference>
<keyword evidence="5" id="KW-1185">Reference proteome</keyword>
<feature type="coiled-coil region" evidence="1">
    <location>
        <begin position="287"/>
        <end position="314"/>
    </location>
</feature>
<name>A0A8H5FYK2_9AGAR</name>
<gene>
    <name evidence="4" type="ORF">D9756_007955</name>
</gene>
<evidence type="ECO:0000256" key="1">
    <source>
        <dbReference type="SAM" id="Coils"/>
    </source>
</evidence>
<dbReference type="Proteomes" id="UP000559027">
    <property type="component" value="Unassembled WGS sequence"/>
</dbReference>
<evidence type="ECO:0000256" key="2">
    <source>
        <dbReference type="SAM" id="MobiDB-lite"/>
    </source>
</evidence>
<dbReference type="AlphaFoldDB" id="A0A8H5FYK2"/>
<comment type="caution">
    <text evidence="4">The sequence shown here is derived from an EMBL/GenBank/DDBJ whole genome shotgun (WGS) entry which is preliminary data.</text>
</comment>
<feature type="region of interest" description="Disordered" evidence="2">
    <location>
        <begin position="398"/>
        <end position="430"/>
    </location>
</feature>
<proteinExistence type="predicted"/>
<dbReference type="OrthoDB" id="10263751at2759"/>
<keyword evidence="3" id="KW-0812">Transmembrane</keyword>
<reference evidence="4 5" key="1">
    <citation type="journal article" date="2020" name="ISME J.">
        <title>Uncovering the hidden diversity of litter-decomposition mechanisms in mushroom-forming fungi.</title>
        <authorList>
            <person name="Floudas D."/>
            <person name="Bentzer J."/>
            <person name="Ahren D."/>
            <person name="Johansson T."/>
            <person name="Persson P."/>
            <person name="Tunlid A."/>
        </authorList>
    </citation>
    <scope>NUCLEOTIDE SEQUENCE [LARGE SCALE GENOMIC DNA]</scope>
    <source>
        <strain evidence="4 5">CBS 146.42</strain>
    </source>
</reference>
<feature type="transmembrane region" description="Helical" evidence="3">
    <location>
        <begin position="448"/>
        <end position="470"/>
    </location>
</feature>
<evidence type="ECO:0000313" key="5">
    <source>
        <dbReference type="Proteomes" id="UP000559027"/>
    </source>
</evidence>
<feature type="compositionally biased region" description="Polar residues" evidence="2">
    <location>
        <begin position="413"/>
        <end position="424"/>
    </location>
</feature>
<keyword evidence="3" id="KW-1133">Transmembrane helix</keyword>
<dbReference type="PANTHER" id="PTHR42032:SF1">
    <property type="entry name" value="YALI0E30679P"/>
    <property type="match status" value="1"/>
</dbReference>
<evidence type="ECO:0000256" key="3">
    <source>
        <dbReference type="SAM" id="Phobius"/>
    </source>
</evidence>
<protein>
    <submittedName>
        <fullName evidence="4">Uncharacterized protein</fullName>
    </submittedName>
</protein>
<dbReference type="EMBL" id="JAACJO010000010">
    <property type="protein sequence ID" value="KAF5353487.1"/>
    <property type="molecule type" value="Genomic_DNA"/>
</dbReference>
<feature type="region of interest" description="Disordered" evidence="2">
    <location>
        <begin position="23"/>
        <end position="94"/>
    </location>
</feature>
<organism evidence="4 5">
    <name type="scientific">Leucocoprinus leucothites</name>
    <dbReference type="NCBI Taxonomy" id="201217"/>
    <lineage>
        <taxon>Eukaryota</taxon>
        <taxon>Fungi</taxon>
        <taxon>Dikarya</taxon>
        <taxon>Basidiomycota</taxon>
        <taxon>Agaricomycotina</taxon>
        <taxon>Agaricomycetes</taxon>
        <taxon>Agaricomycetidae</taxon>
        <taxon>Agaricales</taxon>
        <taxon>Agaricineae</taxon>
        <taxon>Agaricaceae</taxon>
        <taxon>Leucocoprinus</taxon>
    </lineage>
</organism>
<keyword evidence="1" id="KW-0175">Coiled coil</keyword>
<sequence length="477" mass="54473">MPWWDRRIVDDLANPFRLSLDTTYPYAMDGSTSKATRGCGVEPESNYDETNSGKDEGPLRSSSNPASSDDDSHSTLEYGDRQHNTSNISRRKQRTREILSKEVDHEHHHHFYDHSVQGPSKEVPQRAWYEFDFMVMIALISPVGNWLTGGDHVKNLLSVALLVFYLHQVIEVPWELYQKARRRNRPANLPPLTSEDEYRELAISELRKFELFCLALTIFSPFIGASLLRYATHSVLGPDSISWFSTGLFVMATGMRPWSHLIERLNQRTTDLQDYIHHPPPTSYRSSHEIQEDLDAVLDRVDKLERTLDGIKDRLLTSDDIFDHVDNALGSMRRSLRKRQKRWNGQEERFRLMEKSIASLSESTSDAGRRTELIAIPGITASAVQSLLKRAFSRRAYSSRSQSPAERSRHEPTQSSKLSPNGAISSPWPETIQGEGYDKVGSLLNKPLGMTVAFISGLWYVMLIPFRLAIRVLFGRQ</sequence>